<dbReference type="Proteomes" id="UP001219568">
    <property type="component" value="Unassembled WGS sequence"/>
</dbReference>
<keyword evidence="2" id="KW-1185">Reference proteome</keyword>
<evidence type="ECO:0000313" key="2">
    <source>
        <dbReference type="Proteomes" id="UP001219568"/>
    </source>
</evidence>
<dbReference type="EMBL" id="JAQJZL010000006">
    <property type="protein sequence ID" value="KAJ6039103.1"/>
    <property type="molecule type" value="Genomic_DNA"/>
</dbReference>
<evidence type="ECO:0000313" key="1">
    <source>
        <dbReference type="EMBL" id="KAJ6039103.1"/>
    </source>
</evidence>
<reference evidence="1" key="2">
    <citation type="submission" date="2023-01" db="EMBL/GenBank/DDBJ databases">
        <authorList>
            <person name="Petersen C."/>
        </authorList>
    </citation>
    <scope>NUCLEOTIDE SEQUENCE</scope>
    <source>
        <strain evidence="1">IBT 15450</strain>
    </source>
</reference>
<comment type="caution">
    <text evidence="1">The sequence shown here is derived from an EMBL/GenBank/DDBJ whole genome shotgun (WGS) entry which is preliminary data.</text>
</comment>
<accession>A0AAD6IAS0</accession>
<protein>
    <submittedName>
        <fullName evidence="1">Uncharacterized protein</fullName>
    </submittedName>
</protein>
<organism evidence="1 2">
    <name type="scientific">Penicillium canescens</name>
    <dbReference type="NCBI Taxonomy" id="5083"/>
    <lineage>
        <taxon>Eukaryota</taxon>
        <taxon>Fungi</taxon>
        <taxon>Dikarya</taxon>
        <taxon>Ascomycota</taxon>
        <taxon>Pezizomycotina</taxon>
        <taxon>Eurotiomycetes</taxon>
        <taxon>Eurotiomycetidae</taxon>
        <taxon>Eurotiales</taxon>
        <taxon>Aspergillaceae</taxon>
        <taxon>Penicillium</taxon>
    </lineage>
</organism>
<gene>
    <name evidence="1" type="ORF">N7460_007135</name>
</gene>
<sequence>MELQGLNPNTDIAVKIGEDQEEPSLFYQLTSKLSTDFVFVASQDKVLRTRGTISKRFVCTTANPGALPLPFGKQKGLRNLLGYVVVDRSQRLRTGGNLEHGLRVRALAPQMQAWNWNRSLEAPCIL</sequence>
<name>A0AAD6IAS0_PENCN</name>
<reference evidence="1" key="1">
    <citation type="journal article" date="2023" name="IMA Fungus">
        <title>Comparative genomic study of the Penicillium genus elucidates a diverse pangenome and 15 lateral gene transfer events.</title>
        <authorList>
            <person name="Petersen C."/>
            <person name="Sorensen T."/>
            <person name="Nielsen M.R."/>
            <person name="Sondergaard T.E."/>
            <person name="Sorensen J.L."/>
            <person name="Fitzpatrick D.A."/>
            <person name="Frisvad J.C."/>
            <person name="Nielsen K.L."/>
        </authorList>
    </citation>
    <scope>NUCLEOTIDE SEQUENCE</scope>
    <source>
        <strain evidence="1">IBT 15450</strain>
    </source>
</reference>
<proteinExistence type="predicted"/>
<dbReference type="AlphaFoldDB" id="A0AAD6IAS0"/>